<evidence type="ECO:0000256" key="1">
    <source>
        <dbReference type="ARBA" id="ARBA00004383"/>
    </source>
</evidence>
<dbReference type="NCBIfam" id="TIGR01352">
    <property type="entry name" value="tonB_Cterm"/>
    <property type="match status" value="1"/>
</dbReference>
<gene>
    <name evidence="12" type="ORF">ISF26_16815</name>
</gene>
<dbReference type="Pfam" id="PF03544">
    <property type="entry name" value="TonB_C"/>
    <property type="match status" value="1"/>
</dbReference>
<protein>
    <submittedName>
        <fullName evidence="12">Energy transducer TonB</fullName>
    </submittedName>
</protein>
<keyword evidence="3" id="KW-0813">Transport</keyword>
<feature type="compositionally biased region" description="Basic and acidic residues" evidence="10">
    <location>
        <begin position="68"/>
        <end position="79"/>
    </location>
</feature>
<dbReference type="RefSeq" id="WP_230840453.1">
    <property type="nucleotide sequence ID" value="NZ_CP063845.1"/>
</dbReference>
<dbReference type="Gene3D" id="3.30.1150.10">
    <property type="match status" value="1"/>
</dbReference>
<comment type="similarity">
    <text evidence="2">Belongs to the TonB family.</text>
</comment>
<dbReference type="PANTHER" id="PTHR33446:SF2">
    <property type="entry name" value="PROTEIN TONB"/>
    <property type="match status" value="1"/>
</dbReference>
<keyword evidence="8" id="KW-1133">Transmembrane helix</keyword>
<evidence type="ECO:0000256" key="6">
    <source>
        <dbReference type="ARBA" id="ARBA00022692"/>
    </source>
</evidence>
<feature type="region of interest" description="Disordered" evidence="10">
    <location>
        <begin position="41"/>
        <end position="177"/>
    </location>
</feature>
<evidence type="ECO:0000256" key="7">
    <source>
        <dbReference type="ARBA" id="ARBA00022927"/>
    </source>
</evidence>
<keyword evidence="6" id="KW-0812">Transmembrane</keyword>
<name>A0ABY3PIF1_9CYAN</name>
<keyword evidence="5" id="KW-0997">Cell inner membrane</keyword>
<dbReference type="InterPro" id="IPR006260">
    <property type="entry name" value="TonB/TolA_C"/>
</dbReference>
<dbReference type="PRINTS" id="PR01374">
    <property type="entry name" value="TONBPROTEIN"/>
</dbReference>
<comment type="subcellular location">
    <subcellularLocation>
        <location evidence="1">Cell inner membrane</location>
        <topology evidence="1">Single-pass membrane protein</topology>
        <orientation evidence="1">Periplasmic side</orientation>
    </subcellularLocation>
</comment>
<dbReference type="EMBL" id="CP063845">
    <property type="protein sequence ID" value="UFP93445.1"/>
    <property type="molecule type" value="Genomic_DNA"/>
</dbReference>
<evidence type="ECO:0000256" key="4">
    <source>
        <dbReference type="ARBA" id="ARBA00022475"/>
    </source>
</evidence>
<dbReference type="Proteomes" id="UP001054846">
    <property type="component" value="Chromosome"/>
</dbReference>
<evidence type="ECO:0000256" key="3">
    <source>
        <dbReference type="ARBA" id="ARBA00022448"/>
    </source>
</evidence>
<keyword evidence="9" id="KW-0472">Membrane</keyword>
<evidence type="ECO:0000313" key="12">
    <source>
        <dbReference type="EMBL" id="UFP93445.1"/>
    </source>
</evidence>
<evidence type="ECO:0000256" key="2">
    <source>
        <dbReference type="ARBA" id="ARBA00006555"/>
    </source>
</evidence>
<accession>A0ABY3PIF1</accession>
<evidence type="ECO:0000256" key="9">
    <source>
        <dbReference type="ARBA" id="ARBA00023136"/>
    </source>
</evidence>
<feature type="compositionally biased region" description="Pro residues" evidence="10">
    <location>
        <begin position="157"/>
        <end position="168"/>
    </location>
</feature>
<dbReference type="InterPro" id="IPR037682">
    <property type="entry name" value="TonB_C"/>
</dbReference>
<feature type="domain" description="TonB C-terminal" evidence="11">
    <location>
        <begin position="166"/>
        <end position="256"/>
    </location>
</feature>
<evidence type="ECO:0000259" key="11">
    <source>
        <dbReference type="PROSITE" id="PS52015"/>
    </source>
</evidence>
<sequence length="256" mass="26810">MQPGSLWQRTPNDDGGGLKLILACVVGSALLHAGLFALKLPEPKPPEIPKAQKMVMVETAPKLPPPKPKVEPPKPKPPEPKSFSRKPVPKKSAPQKAKASRTILSSKAVTADAGTVSENQLAGSRGTGYGTEKGDDFGSTSPLGVDGGTGGTDVVETPPPPPPPPPPLVNARPKGAVQPEYPEIAQQNNWEGRVIVKAYINADGSVGEVQVAKSSGHSELDNAALAAVRNTKFEPARRGEESVGAWVRIPVTFALQ</sequence>
<evidence type="ECO:0000256" key="8">
    <source>
        <dbReference type="ARBA" id="ARBA00022989"/>
    </source>
</evidence>
<keyword evidence="4" id="KW-1003">Cell membrane</keyword>
<dbReference type="SUPFAM" id="SSF74653">
    <property type="entry name" value="TolA/TonB C-terminal domain"/>
    <property type="match status" value="1"/>
</dbReference>
<dbReference type="InterPro" id="IPR003538">
    <property type="entry name" value="TonB"/>
</dbReference>
<keyword evidence="7" id="KW-0653">Protein transport</keyword>
<reference evidence="12 13" key="1">
    <citation type="journal article" date="2021" name="Genome Biol. Evol.">
        <title>Complete Genome Sequencing of a Novel Gloeobacter Species from a Waterfall Cave in Mexico.</title>
        <authorList>
            <person name="Saw J.H."/>
            <person name="Cardona T."/>
            <person name="Montejano G."/>
        </authorList>
    </citation>
    <scope>NUCLEOTIDE SEQUENCE [LARGE SCALE GENOMIC DNA]</scope>
    <source>
        <strain evidence="12">MG652769</strain>
    </source>
</reference>
<evidence type="ECO:0000313" key="13">
    <source>
        <dbReference type="Proteomes" id="UP001054846"/>
    </source>
</evidence>
<evidence type="ECO:0000256" key="10">
    <source>
        <dbReference type="SAM" id="MobiDB-lite"/>
    </source>
</evidence>
<evidence type="ECO:0000256" key="5">
    <source>
        <dbReference type="ARBA" id="ARBA00022519"/>
    </source>
</evidence>
<dbReference type="PANTHER" id="PTHR33446">
    <property type="entry name" value="PROTEIN TONB-RELATED"/>
    <property type="match status" value="1"/>
</dbReference>
<organism evidence="12 13">
    <name type="scientific">Gloeobacter morelensis MG652769</name>
    <dbReference type="NCBI Taxonomy" id="2781736"/>
    <lineage>
        <taxon>Bacteria</taxon>
        <taxon>Bacillati</taxon>
        <taxon>Cyanobacteriota</taxon>
        <taxon>Cyanophyceae</taxon>
        <taxon>Gloeobacterales</taxon>
        <taxon>Gloeobacteraceae</taxon>
        <taxon>Gloeobacter</taxon>
        <taxon>Gloeobacter morelensis</taxon>
    </lineage>
</organism>
<dbReference type="PROSITE" id="PS52015">
    <property type="entry name" value="TONB_CTD"/>
    <property type="match status" value="1"/>
</dbReference>
<dbReference type="InterPro" id="IPR051045">
    <property type="entry name" value="TonB-dependent_transducer"/>
</dbReference>
<keyword evidence="13" id="KW-1185">Reference proteome</keyword>
<proteinExistence type="inferred from homology"/>